<sequence length="75" mass="8911">MRNKGNKIPLHRRIWCKIRCWQKINDVDDETLARYLMLSVRTLREYDSDAGHLSLERLENFMTSTGLTIDVLVNF</sequence>
<accession>A0A1I1PNR9</accession>
<dbReference type="AlphaFoldDB" id="A0A1I1PNR9"/>
<evidence type="ECO:0008006" key="3">
    <source>
        <dbReference type="Google" id="ProtNLM"/>
    </source>
</evidence>
<dbReference type="EMBL" id="FOKQ01000036">
    <property type="protein sequence ID" value="SFD11529.1"/>
    <property type="molecule type" value="Genomic_DNA"/>
</dbReference>
<gene>
    <name evidence="1" type="ORF">SAMN02910406_03135</name>
</gene>
<reference evidence="1 2" key="1">
    <citation type="submission" date="2016-10" db="EMBL/GenBank/DDBJ databases">
        <authorList>
            <person name="de Groot N.N."/>
        </authorList>
    </citation>
    <scope>NUCLEOTIDE SEQUENCE [LARGE SCALE GENOMIC DNA]</scope>
    <source>
        <strain evidence="1 2">AR67</strain>
    </source>
</reference>
<dbReference type="Proteomes" id="UP000182192">
    <property type="component" value="Unassembled WGS sequence"/>
</dbReference>
<proteinExistence type="predicted"/>
<dbReference type="RefSeq" id="WP_074962935.1">
    <property type="nucleotide sequence ID" value="NZ_FOKQ01000036.1"/>
</dbReference>
<evidence type="ECO:0000313" key="1">
    <source>
        <dbReference type="EMBL" id="SFD11529.1"/>
    </source>
</evidence>
<name>A0A1I1PNR9_RUMAL</name>
<evidence type="ECO:0000313" key="2">
    <source>
        <dbReference type="Proteomes" id="UP000182192"/>
    </source>
</evidence>
<protein>
    <recommendedName>
        <fullName evidence="3">XRE family transcriptional regulator</fullName>
    </recommendedName>
</protein>
<organism evidence="1 2">
    <name type="scientific">Ruminococcus albus</name>
    <dbReference type="NCBI Taxonomy" id="1264"/>
    <lineage>
        <taxon>Bacteria</taxon>
        <taxon>Bacillati</taxon>
        <taxon>Bacillota</taxon>
        <taxon>Clostridia</taxon>
        <taxon>Eubacteriales</taxon>
        <taxon>Oscillospiraceae</taxon>
        <taxon>Ruminococcus</taxon>
    </lineage>
</organism>
<dbReference type="OrthoDB" id="1822820at2"/>